<keyword evidence="3" id="KW-1185">Reference proteome</keyword>
<dbReference type="OrthoDB" id="191057at2759"/>
<protein>
    <submittedName>
        <fullName evidence="2">Uncharacterized protein</fullName>
    </submittedName>
</protein>
<reference evidence="2" key="1">
    <citation type="submission" date="2019-03" db="EMBL/GenBank/DDBJ databases">
        <title>Long read genome sequence of the mycoparasitic Pythium oligandrum ATCC 38472 isolated from sugarbeet rhizosphere.</title>
        <authorList>
            <person name="Gaulin E."/>
        </authorList>
    </citation>
    <scope>NUCLEOTIDE SEQUENCE</scope>
    <source>
        <strain evidence="2">ATCC 38472_TT</strain>
    </source>
</reference>
<name>A0A8K1FI43_PYTOL</name>
<evidence type="ECO:0000256" key="1">
    <source>
        <dbReference type="SAM" id="MobiDB-lite"/>
    </source>
</evidence>
<comment type="caution">
    <text evidence="2">The sequence shown here is derived from an EMBL/GenBank/DDBJ whole genome shotgun (WGS) entry which is preliminary data.</text>
</comment>
<organism evidence="2 3">
    <name type="scientific">Pythium oligandrum</name>
    <name type="common">Mycoparasitic fungus</name>
    <dbReference type="NCBI Taxonomy" id="41045"/>
    <lineage>
        <taxon>Eukaryota</taxon>
        <taxon>Sar</taxon>
        <taxon>Stramenopiles</taxon>
        <taxon>Oomycota</taxon>
        <taxon>Peronosporomycetes</taxon>
        <taxon>Pythiales</taxon>
        <taxon>Pythiaceae</taxon>
        <taxon>Pythium</taxon>
    </lineage>
</organism>
<feature type="region of interest" description="Disordered" evidence="1">
    <location>
        <begin position="1"/>
        <end position="21"/>
    </location>
</feature>
<evidence type="ECO:0000313" key="3">
    <source>
        <dbReference type="Proteomes" id="UP000794436"/>
    </source>
</evidence>
<gene>
    <name evidence="2" type="ORF">Poli38472_000449</name>
</gene>
<accession>A0A8K1FI43</accession>
<evidence type="ECO:0000313" key="2">
    <source>
        <dbReference type="EMBL" id="TMW60407.1"/>
    </source>
</evidence>
<dbReference type="EMBL" id="SPLM01000108">
    <property type="protein sequence ID" value="TMW60407.1"/>
    <property type="molecule type" value="Genomic_DNA"/>
</dbReference>
<proteinExistence type="predicted"/>
<sequence>MSPSISSFFLPGESNPQPRDSLDLSGSIDQLQVALSMMDYTVSDAVDADHITFQLISSQHDVTFTSEAVLSVGITLAPPSFSIKWIDQVIHDGFVLSGVEDTAISLQSLSILTAPPTNSMLLNISLSADYGTLVLPLSATPMVPDALVVMDGLRAIVSGEFSSVVDNVKRLVYEPSRDYNGPDSIVISLMPVSSGNTTLWWFRETSTVLKLFIEPVMDPVSIFWTSTGVNHSVIMQTQPVTVLPRVIVRDPDAEAIEAFHRSRVWLRAVVSSSDLSLRHDAVATRTQATDRKAQTLAFEGRAQDLMALLSTVEMLPQLQPAETKAKEDSPRWLVRVDISKVNDEGNSIFSTSGLTLEVIPPRVTPQLFIPLRYQSVTLREDEAARIGDIFVLEDSSFQSFPVLVHLETESGNLSLSVNGEDVSARVFDFDVDSQSKLNELILGLWYNPAMEFCGTDHVELHVGSLSANLSIIVTAVNDPPELKFTSRFESRRLRWFAPTFQVIERDADDVLVLTVSISNARLVLRATTFDLAGLWVETFNASMLVIHGLAYGLSELFSTEALEIEPSNEEGSELTVCVKDAVAPSVCQDTKLTFPRVKDLVQVTDDKVVMRSEVDNTVSDFVQLSGEAEIDDSAIAKLRFTAREGIFVTAEDSLDSCEGESFNVRVLNKFHTLQGTWRCLRSLLQATWYRSPLLLPIDNARSERISVELLTDRERLLTHHDIGVWVLPPLQPFELTYASSTDEKLRPTWRWSTAERLLLTSVAKVTINATTPLAHDGLMLGLNVSCSSCLLSYSTQWIPGVSYVGAVSFSKGLRFVGPSTTLDRVIQTLELSFPSWNAKRHGDDVLTLALYQVSIATGRQVEGSWVSERVIPFVYELFNPPLRWREVRADFQLDPSTRIAAFDRLEVVGGVNSKTELNATLSIQCVDGPSVFVSALNPRLRLVDRDCQASSPPIEVSLPHHYIEDAVKSIQVKSSEGYSDRHVRMLLSLRDDDEVDTLEVTVAPIQSQRPSISAFTLQLAQSIENVSIGAVEDEVTSLVALQPFLNVLSSIQLDDHEVLEASLTVSHGSLLVPVSATGIHIKTGTTSSRRIEVEGTRETLAQALGKIEYSGDTDFDGDDALDITIQYADDDFDNDGAQLTGIRSAWRVPIHVASVNDAPVMRYRLLDTNTDNPRDAVVSLQVSDPDLKGDLDSLSTQIQVMLATSTGSFQLPGLDLDADDVLAEPVANSTTVWTNLSLTAALSSVNRILQRVVIHRQDSQELQTTCSNTEDLVVSVNDLAHSRSDWSEQVTRTIVSISTCAHQYGSNGDTNRLSLHWPKDHPHVDLDARRRVISVHGLTVDSVYQLPEEHDEIKIVGRTGFSADVEVQRVQLIPPPQTQVFAITMRATSGTIASVTGSFVLSTPTRSATVYADAVAMRVHELSQQTNSGRGLSESMEACLRSLYSDVLVASPAFHVIKRSTDTSFGLERVWNVYIELPQSSSPLQQPVLASSALTGASGIQVTVTSQVVASALSGVFRLRVGDEQTQELRVDATSLELQDALEALDAVDAVRVTTTPNSDPNTWDISFLFPSSEIPLLTANVSALIPQLVLSDAVSQFEIRPRAEARVNRMSEGHGLGTVYEIEIGATPFDPVYRIETSHAANLRSGTFRLGFRDVNAGTLLGETKDIAFDAVAMRRDEGTGQSQGGRRDESVESKLLRAMREMPRRPSGDALWDESAHIRPEVTRANGATTGTYVWIVTFIRAPTDWPALVISDATTVQLAQGSVRVTSTQATNPVGGTFTLEYDGVKSSPLPASASAAAVERELQQLSSVYFPEWSFGRVVVRRRELRRVGGSRFAVMLLEETASILPPDQNTHRLRVDGASLTGQGVFARVKTVCSRPQPGQFAIPAFSNALTGSHQGVFGAFDQPDVFKLRGSMHFLSPLLMQFTYDVPGDWYGHLRVLLRAEPSSPSSQPLGSASALSDVIYVSSLLPKIAVAFSTDRTDDDKTVLRGLPQSLAGAISLESEDYWKLVWLNVHTSVAYGQLTRRSDASVGASSLWLNGTLTSVRKQLASLIYISAPQSAHVVDILRVHVLYQTQDLSARELLLRVVEPPLKPFIRIVDSKEDPTNVDSWEITVRTVTEAISTPLRGIVIVDGNGRASESTYTSAQPIKFTARASFGRLYLADMVPLIPMVADNHTVNLHGTLSDVNSALESLQYESNLVIAHERDVITLFVERDESPSALSTYVNHRRSIQLLVDRVKPIPRVVTSPITYTSYEDAVFQFPDLRLESPQVMTPQLSRQRQSSQIWSTELLTPTQKFAFPRTKIDDPRHRWVNEFRESVHLTSRSSLVVNNVLIFAGNNPEHGEELWVSDGSTNGTRRFADLLPGPYGSSPSDFASLNGKVLFAAAGVDLSWMVRTGRECNRQRQSSVDSSLLYVVAQANVWDPNAVLDCPIGWHWATTERVVGLLRAKPREGSLSYVYWSQCDWQGFVFGGASRKYFRMADSKFTGALIHAGRRETESVEYDFTTSDFAGVVCVRKSTNGSAPSGRELWIADVRYPEQTVRLKDLRPGDSLGSNPRFLTPYLSQWIIFQATTDDFGSELFKTDGTSAGTVIVEDIWRGPRSSDPREFVEWPLGDGRMYFAATTDDGRELWSTDGFSSFTSERSRKQITGNSAVNIGTHLVGDICVGPGGSDPRFLTVMGIAGVFFSADDCIHGRELWMTTSSSTSGVKLVKDLNPTLGVGSDPTDLVVYGSKLYFVATADALIGRELYVSDGTGAGTTLLMDLAPGPASSTPSMLTVASAQSRVGGATVTTTRLYFYATDTLGRANLWRSDGTVGGTMSVWDDIFIQSHTLDRSAKSGIGFVVFQNALYYSLTYSPCSVTAELVSQDKYRLDTSVDIGRISAPGFVEAPSTSLSFVGGVSQLRNTLSSLAYHPPLNWHSTLAPKTSVVVHWHFAIISTDGSTPSETSVNLIVEPRRDAPVIQVDQVITYTTQSQSDYLSRLRLTCFPLTLDEDVPSKLQGFSIRSADEGHEQLWDIELSVQRGRLSLAHPQRRCIHNTRGGLTPRLLRFRATISCANRVFSAWTYTSDPNTSGDDTLRISIADPEDPRVGDSVLVPLVIREINDAPYALGATYYEGQEDVPLLITDWRVVDPDILSDREVSVEIQAQFGRVALLQTQGITLDSQTSTTSTLRFHGRLMNVNAALAEVVFASAADWNSLQNRDPISGEAYDRVTLRLSDGEAFNSSTTRVAYVYVAPMPDPVLISPPLTIRSVYASADTTVLRGDEDTWLTTESLGFTSVDDTTRTSLDVRFQVRYGRLAFGELEGVTINEDKTDSAGRSWRLRGRFSYVNQSVASLRYLADSEYYGSDALEILATAVDEDTMQQSISTSLTVPIEILAVNDAPEWALPSSSVRITQTTPTRVAGVRLTDVDVCPAATRCEYEVTIEALHALVTLPRLQVRKSPPQKVLSTTPTQQSALLILSGTLDELNDVLREIVVEMEVPTYYAASSLSRQTMEIWFTADDRGTWGLGGPQVTRRALLLSPVEWTTHRLTLSAPERVLTMQEDTTLVFRDDTAVTLRDDDVPRLAESQYEMTITTSHGHVTLRHSLGLMVVTNGSGLLVVRGFLPQLNNALNGSLYAPDQDWFGSEELTLSVREISDSSSVTQSVFIFVEPACDEPMWRTADKKAPTPSISLALDEDSQILIDTLTLTDPDLSEDLREITVRITASHGGIMLAATRGLVLRSGQFVDARPHLHGVDSNSDLWTNSRLFFAALDLTGRIADVNAALKGMIYRPEPDYHTSYRFEEAIRLEATASCGVADNEDESPRRIIVYTQIRPVPDPLRLESPLLTRISNRQLMTVSLQGTLSPASEAWEDEELALAPLPLVNVDKTEDQDTVVRMSVACRSCRVRPSITLTSLQRDYGILVTAYRGNNDATKGETEWMTTTSIVYYGSVPAINDGVLSRLVFQSAPEFHGNAVVLIRVGHHSSTSIDALETSYALVVRVKSRNDGPRVLTPRIEPTLEVNERSAVLIRGAPLEANVSTPPPPDSSPTWQLMRAIPSADDASTRFQILLDVRAFNPTQISSLVALDPTRALFRSYSLDTGDELWLTDGTAGGTRLLKDILPGADSASPSFLTSYSVDNRVYFAARGPHLAWRAPQEHRDQCDGIRASAFSPDIVYVVSESNTWDPDETYDCPVGYRWLSTAEAQASFLGHVALDGHVNEPLVYYDACGWQGYMWGGVRRVRFRFSDSRETGGFKHAGFRDSYRPDVDLVTQDFAGIVCRRMPISTDNGDYGWGVELWRTDGTADGTTLVARITPSSEGSHPSFITEFQSRLFFQATSPDYGSELWASDGTRKGTVLIADVAFGASGSAPEGLTVLQNSLLFFSATTEDFGRELWVSDGQQRMDFDHVEHGSSTNPVGTRLVLDIVPGAVSSQPRFIVALPAANLVLFQADDGTHGIELWCSDGSSGGTSLVMDVNPGAKGSNPSFLTHFQGKIFFQADDGVHGTELWVTDGTTVNTKLLIDLNTGAGNSHPRFLTVLSLAAQSVLVFAAQSDADRATELWQSDGTSAGTLKLFAGSREVVHVNENAMSLQTRSPFVSLGSNSFLYLGKKQETKANTRAIPSVLARSFTLVDADELVSHMMNYTATLEASMGRVSLTRECDDQVMPHEPSARIMITGDLETLNCALTEVVYHAGAIHESAWDAISLTITESAERTEVERVDEDDGRRFSTTASIPIHVLARNDAPIVTTPARFFAPVDQWTRILTNANVSDEDASNARLFVRLTTHVGRLRASGEAFNLEDAVIFTQNDDFMAVGVATLEFAASLSAINALLPKIEYGCLTRDACRVGANEYLSVYVDDNGFTGAGGAQMATRSVPIVVVAAAA</sequence>
<dbReference type="Proteomes" id="UP000794436">
    <property type="component" value="Unassembled WGS sequence"/>
</dbReference>